<comment type="caution">
    <text evidence="6">The sequence shown here is derived from an EMBL/GenBank/DDBJ whole genome shotgun (WGS) entry which is preliminary data.</text>
</comment>
<sequence length="109" mass="12010">MSNKIKIAVPIAMIVGLLAGCFPKASTVIMSLPVESKEQIIARYDERQLQEGKAIFASRCTHCHGLKDPASRDAAAWNKILKRMIPMAKLDDAQGQLVRAYLLANSEDK</sequence>
<keyword evidence="1 4" id="KW-0349">Heme</keyword>
<gene>
    <name evidence="6" type="ORF">ACFSR5_06340</name>
</gene>
<reference evidence="7" key="1">
    <citation type="journal article" date="2019" name="Int. J. Syst. Evol. Microbiol.">
        <title>The Global Catalogue of Microorganisms (GCM) 10K type strain sequencing project: providing services to taxonomists for standard genome sequencing and annotation.</title>
        <authorList>
            <consortium name="The Broad Institute Genomics Platform"/>
            <consortium name="The Broad Institute Genome Sequencing Center for Infectious Disease"/>
            <person name="Wu L."/>
            <person name="Ma J."/>
        </authorList>
    </citation>
    <scope>NUCLEOTIDE SEQUENCE [LARGE SCALE GENOMIC DNA]</scope>
    <source>
        <strain evidence="7">KCTC 42662</strain>
    </source>
</reference>
<feature type="domain" description="Cytochrome c" evidence="5">
    <location>
        <begin position="47"/>
        <end position="109"/>
    </location>
</feature>
<evidence type="ECO:0000313" key="7">
    <source>
        <dbReference type="Proteomes" id="UP001597545"/>
    </source>
</evidence>
<keyword evidence="3 4" id="KW-0408">Iron</keyword>
<dbReference type="SUPFAM" id="SSF46626">
    <property type="entry name" value="Cytochrome c"/>
    <property type="match status" value="1"/>
</dbReference>
<protein>
    <submittedName>
        <fullName evidence="6">C-type cytochrome</fullName>
    </submittedName>
</protein>
<proteinExistence type="predicted"/>
<dbReference type="InterPro" id="IPR009056">
    <property type="entry name" value="Cyt_c-like_dom"/>
</dbReference>
<evidence type="ECO:0000256" key="3">
    <source>
        <dbReference type="ARBA" id="ARBA00023004"/>
    </source>
</evidence>
<evidence type="ECO:0000256" key="1">
    <source>
        <dbReference type="ARBA" id="ARBA00022617"/>
    </source>
</evidence>
<organism evidence="6 7">
    <name type="scientific">Sphingobacterium suaedae</name>
    <dbReference type="NCBI Taxonomy" id="1686402"/>
    <lineage>
        <taxon>Bacteria</taxon>
        <taxon>Pseudomonadati</taxon>
        <taxon>Bacteroidota</taxon>
        <taxon>Sphingobacteriia</taxon>
        <taxon>Sphingobacteriales</taxon>
        <taxon>Sphingobacteriaceae</taxon>
        <taxon>Sphingobacterium</taxon>
    </lineage>
</organism>
<dbReference type="PROSITE" id="PS51007">
    <property type="entry name" value="CYTC"/>
    <property type="match status" value="1"/>
</dbReference>
<dbReference type="PROSITE" id="PS51257">
    <property type="entry name" value="PROKAR_LIPOPROTEIN"/>
    <property type="match status" value="1"/>
</dbReference>
<dbReference type="Proteomes" id="UP001597545">
    <property type="component" value="Unassembled WGS sequence"/>
</dbReference>
<evidence type="ECO:0000313" key="6">
    <source>
        <dbReference type="EMBL" id="MFD2547265.1"/>
    </source>
</evidence>
<dbReference type="InterPro" id="IPR036909">
    <property type="entry name" value="Cyt_c-like_dom_sf"/>
</dbReference>
<keyword evidence="2 4" id="KW-0479">Metal-binding</keyword>
<evidence type="ECO:0000256" key="4">
    <source>
        <dbReference type="PROSITE-ProRule" id="PRU00433"/>
    </source>
</evidence>
<accession>A0ABW5KGY2</accession>
<dbReference type="RefSeq" id="WP_380901850.1">
    <property type="nucleotide sequence ID" value="NZ_JBHUEG010000007.1"/>
</dbReference>
<keyword evidence="7" id="KW-1185">Reference proteome</keyword>
<name>A0ABW5KGY2_9SPHI</name>
<dbReference type="Gene3D" id="1.10.760.10">
    <property type="entry name" value="Cytochrome c-like domain"/>
    <property type="match status" value="1"/>
</dbReference>
<dbReference type="EMBL" id="JBHULR010000003">
    <property type="protein sequence ID" value="MFD2547265.1"/>
    <property type="molecule type" value="Genomic_DNA"/>
</dbReference>
<evidence type="ECO:0000259" key="5">
    <source>
        <dbReference type="PROSITE" id="PS51007"/>
    </source>
</evidence>
<evidence type="ECO:0000256" key="2">
    <source>
        <dbReference type="ARBA" id="ARBA00022723"/>
    </source>
</evidence>